<dbReference type="GO" id="GO:0006269">
    <property type="term" value="P:DNA replication, synthesis of primer"/>
    <property type="evidence" value="ECO:0007669"/>
    <property type="project" value="UniProtKB-KW"/>
</dbReference>
<dbReference type="FunFam" id="3.90.920.10:FF:000001">
    <property type="entry name" value="DNA primase"/>
    <property type="match status" value="1"/>
</dbReference>
<evidence type="ECO:0000256" key="14">
    <source>
        <dbReference type="SAM" id="MobiDB-lite"/>
    </source>
</evidence>
<dbReference type="AlphaFoldDB" id="A0AAN7XMN9"/>
<evidence type="ECO:0000256" key="7">
    <source>
        <dbReference type="ARBA" id="ARBA00022695"/>
    </source>
</evidence>
<dbReference type="GO" id="GO:0006270">
    <property type="term" value="P:DNA replication initiation"/>
    <property type="evidence" value="ECO:0007669"/>
    <property type="project" value="UniProtKB-ARBA"/>
</dbReference>
<name>A0AAN7XMN9_ELEMC</name>
<evidence type="ECO:0000256" key="2">
    <source>
        <dbReference type="ARBA" id="ARBA00001946"/>
    </source>
</evidence>
<dbReference type="InterPro" id="IPR014052">
    <property type="entry name" value="DNA_primase_ssu_euk/arc"/>
</dbReference>
<dbReference type="NCBIfam" id="TIGR00335">
    <property type="entry name" value="primase_sml"/>
    <property type="match status" value="1"/>
</dbReference>
<dbReference type="EC" id="2.7.7.-" evidence="13"/>
<dbReference type="Proteomes" id="UP001346869">
    <property type="component" value="Unassembled WGS sequence"/>
</dbReference>
<evidence type="ECO:0000313" key="16">
    <source>
        <dbReference type="Proteomes" id="UP001346869"/>
    </source>
</evidence>
<dbReference type="PANTHER" id="PTHR10536">
    <property type="entry name" value="DNA PRIMASE SMALL SUBUNIT"/>
    <property type="match status" value="1"/>
</dbReference>
<evidence type="ECO:0000313" key="15">
    <source>
        <dbReference type="EMBL" id="KAK5863857.1"/>
    </source>
</evidence>
<keyword evidence="6 13" id="KW-0808">Transferase</keyword>
<feature type="region of interest" description="Disordered" evidence="14">
    <location>
        <begin position="345"/>
        <end position="370"/>
    </location>
</feature>
<comment type="similarity">
    <text evidence="3 13">Belongs to the eukaryotic-type primase small subunit family.</text>
</comment>
<keyword evidence="16" id="KW-1185">Reference proteome</keyword>
<dbReference type="GO" id="GO:0005658">
    <property type="term" value="C:alpha DNA polymerase:primase complex"/>
    <property type="evidence" value="ECO:0007669"/>
    <property type="project" value="UniProtKB-ARBA"/>
</dbReference>
<evidence type="ECO:0000256" key="4">
    <source>
        <dbReference type="ARBA" id="ARBA00022478"/>
    </source>
</evidence>
<keyword evidence="7" id="KW-0548">Nucleotidyltransferase</keyword>
<dbReference type="Pfam" id="PF01896">
    <property type="entry name" value="DNA_primase_S"/>
    <property type="match status" value="1"/>
</dbReference>
<keyword evidence="9" id="KW-0479">Metal-binding</keyword>
<comment type="caution">
    <text evidence="15">The sequence shown here is derived from an EMBL/GenBank/DDBJ whole genome shotgun (WGS) entry which is preliminary data.</text>
</comment>
<evidence type="ECO:0000256" key="1">
    <source>
        <dbReference type="ARBA" id="ARBA00001936"/>
    </source>
</evidence>
<keyword evidence="4 13" id="KW-0240">DNA-directed RNA polymerase</keyword>
<comment type="cofactor">
    <cofactor evidence="1">
        <name>Mn(2+)</name>
        <dbReference type="ChEBI" id="CHEBI:29035"/>
    </cofactor>
</comment>
<reference evidence="15 16" key="1">
    <citation type="journal article" date="2023" name="Genes (Basel)">
        <title>Chromosome-Level Genome Assembly and Circadian Gene Repertoire of the Patagonia Blennie Eleginops maclovinus-The Closest Ancestral Proxy of Antarctic Cryonotothenioids.</title>
        <authorList>
            <person name="Cheng C.C."/>
            <person name="Rivera-Colon A.G."/>
            <person name="Minhas B.F."/>
            <person name="Wilson L."/>
            <person name="Rayamajhi N."/>
            <person name="Vargas-Chacoff L."/>
            <person name="Catchen J.M."/>
        </authorList>
    </citation>
    <scope>NUCLEOTIDE SEQUENCE [LARGE SCALE GENOMIC DNA]</scope>
    <source>
        <strain evidence="15">JMC-PN-2008</strain>
    </source>
</reference>
<dbReference type="SUPFAM" id="SSF56747">
    <property type="entry name" value="Prim-pol domain"/>
    <property type="match status" value="1"/>
</dbReference>
<gene>
    <name evidence="15" type="ORF">PBY51_000853</name>
</gene>
<accession>A0AAN7XMN9</accession>
<sequence length="411" mass="48453">MPSSDYDSACLPDILPLYYRRLFPFSQYYRWLNYGGVQKNYFQNREFSFTLKDDIYVRYQSFTTQNELEKEMQKMNPYKIDIGAIYSHRPNQHNTVKSGTFQALEKELVFDIDMTDYDDVRSCCSAADICPKCWTLMTIAIHILDRALRDDFGFQHLLWVYSGRRGVHCWVCDEAARKLSVAARSAVAEYLSLVKGSDETVKKVVLTDPIHPFIRESLVVVERYFPRYALQDQDLLHVRKELQQEFQNEKKPEIRWKLLKDEAKRKQGTSKKNQHFEKEIMLQYCYPRLDVNVSKGVNHLLKSPFSVHPKTGRISVPIDLKELETFDPFAVPTISLICEELDRPRTVEEDEKSKETKDKENEKDTAESRKIRDYKRTSLAKYVKYFDQFLDGMARSWKGELLKKSDLQKDF</sequence>
<dbReference type="Gene3D" id="3.90.920.10">
    <property type="entry name" value="DNA primase, PRIM domain"/>
    <property type="match status" value="1"/>
</dbReference>
<keyword evidence="10" id="KW-0862">Zinc</keyword>
<keyword evidence="5 13" id="KW-0639">Primosome</keyword>
<evidence type="ECO:0000256" key="8">
    <source>
        <dbReference type="ARBA" id="ARBA00022705"/>
    </source>
</evidence>
<evidence type="ECO:0000256" key="6">
    <source>
        <dbReference type="ARBA" id="ARBA00022679"/>
    </source>
</evidence>
<evidence type="ECO:0000256" key="13">
    <source>
        <dbReference type="RuleBase" id="RU003514"/>
    </source>
</evidence>
<dbReference type="GO" id="GO:0003899">
    <property type="term" value="F:DNA-directed RNA polymerase activity"/>
    <property type="evidence" value="ECO:0007669"/>
    <property type="project" value="InterPro"/>
</dbReference>
<evidence type="ECO:0000256" key="9">
    <source>
        <dbReference type="ARBA" id="ARBA00022723"/>
    </source>
</evidence>
<evidence type="ECO:0000256" key="3">
    <source>
        <dbReference type="ARBA" id="ARBA00009762"/>
    </source>
</evidence>
<evidence type="ECO:0000256" key="12">
    <source>
        <dbReference type="ARBA" id="ARBA00044677"/>
    </source>
</evidence>
<protein>
    <recommendedName>
        <fullName evidence="13">DNA primase</fullName>
        <ecNumber evidence="13">2.7.7.-</ecNumber>
    </recommendedName>
</protein>
<proteinExistence type="inferred from homology"/>
<comment type="cofactor">
    <cofactor evidence="2">
        <name>Mg(2+)</name>
        <dbReference type="ChEBI" id="CHEBI:18420"/>
    </cofactor>
</comment>
<keyword evidence="11" id="KW-0804">Transcription</keyword>
<dbReference type="InterPro" id="IPR002755">
    <property type="entry name" value="DNA_primase_S"/>
</dbReference>
<keyword evidence="8 13" id="KW-0235">DNA replication</keyword>
<dbReference type="EMBL" id="JAUZQC010000011">
    <property type="protein sequence ID" value="KAK5863857.1"/>
    <property type="molecule type" value="Genomic_DNA"/>
</dbReference>
<evidence type="ECO:0000256" key="5">
    <source>
        <dbReference type="ARBA" id="ARBA00022515"/>
    </source>
</evidence>
<dbReference type="CDD" id="cd04860">
    <property type="entry name" value="AE_Prim_S"/>
    <property type="match status" value="1"/>
</dbReference>
<dbReference type="GO" id="GO:0046872">
    <property type="term" value="F:metal ion binding"/>
    <property type="evidence" value="ECO:0007669"/>
    <property type="project" value="UniProtKB-KW"/>
</dbReference>
<reference evidence="15 16" key="2">
    <citation type="journal article" date="2023" name="Mol. Biol. Evol.">
        <title>Genomics of Secondarily Temperate Adaptation in the Only Non-Antarctic Icefish.</title>
        <authorList>
            <person name="Rivera-Colon A.G."/>
            <person name="Rayamajhi N."/>
            <person name="Minhas B.F."/>
            <person name="Madrigal G."/>
            <person name="Bilyk K.T."/>
            <person name="Yoon V."/>
            <person name="Hune M."/>
            <person name="Gregory S."/>
            <person name="Cheng C.H.C."/>
            <person name="Catchen J.M."/>
        </authorList>
    </citation>
    <scope>NUCLEOTIDE SEQUENCE [LARGE SCALE GENOMIC DNA]</scope>
    <source>
        <strain evidence="15">JMC-PN-2008</strain>
    </source>
</reference>
<evidence type="ECO:0000256" key="11">
    <source>
        <dbReference type="ARBA" id="ARBA00023163"/>
    </source>
</evidence>
<evidence type="ECO:0000256" key="10">
    <source>
        <dbReference type="ARBA" id="ARBA00022833"/>
    </source>
</evidence>
<organism evidence="15 16">
    <name type="scientific">Eleginops maclovinus</name>
    <name type="common">Patagonian blennie</name>
    <name type="synonym">Eleginus maclovinus</name>
    <dbReference type="NCBI Taxonomy" id="56733"/>
    <lineage>
        <taxon>Eukaryota</taxon>
        <taxon>Metazoa</taxon>
        <taxon>Chordata</taxon>
        <taxon>Craniata</taxon>
        <taxon>Vertebrata</taxon>
        <taxon>Euteleostomi</taxon>
        <taxon>Actinopterygii</taxon>
        <taxon>Neopterygii</taxon>
        <taxon>Teleostei</taxon>
        <taxon>Neoteleostei</taxon>
        <taxon>Acanthomorphata</taxon>
        <taxon>Eupercaria</taxon>
        <taxon>Perciformes</taxon>
        <taxon>Notothenioidei</taxon>
        <taxon>Eleginopidae</taxon>
        <taxon>Eleginops</taxon>
    </lineage>
</organism>
<comment type="catalytic activity">
    <reaction evidence="12">
        <text>ssDNA + n NTP = ssDNA/pppN(pN)n-1 hybrid + (n-1) diphosphate.</text>
        <dbReference type="EC" id="2.7.7.102"/>
    </reaction>
</comment>